<feature type="domain" description="RNA helicase aquarius N-terminal" evidence="1">
    <location>
        <begin position="19"/>
        <end position="355"/>
    </location>
</feature>
<dbReference type="InterPro" id="IPR032174">
    <property type="entry name" value="Aquarius_N"/>
</dbReference>
<gene>
    <name evidence="2" type="ORF">BN7_407</name>
</gene>
<dbReference type="HOGENOM" id="CLU_001195_0_0_1"/>
<dbReference type="Pfam" id="PF16399">
    <property type="entry name" value="Aquarius_N_1st"/>
    <property type="match status" value="1"/>
</dbReference>
<dbReference type="InterPro" id="IPR045055">
    <property type="entry name" value="DNA2/NAM7-like"/>
</dbReference>
<comment type="caution">
    <text evidence="2">The sequence shown here is derived from an EMBL/GenBank/DDBJ whole genome shotgun (WGS) entry which is preliminary data.</text>
</comment>
<evidence type="ECO:0000259" key="1">
    <source>
        <dbReference type="Pfam" id="PF16399"/>
    </source>
</evidence>
<dbReference type="EMBL" id="CAIF01000007">
    <property type="protein sequence ID" value="CCH40873.1"/>
    <property type="molecule type" value="Genomic_DNA"/>
</dbReference>
<dbReference type="SUPFAM" id="SSF52540">
    <property type="entry name" value="P-loop containing nucleoside triphosphate hydrolases"/>
    <property type="match status" value="1"/>
</dbReference>
<evidence type="ECO:0000313" key="2">
    <source>
        <dbReference type="EMBL" id="CCH40873.1"/>
    </source>
</evidence>
<dbReference type="PANTHER" id="PTHR10887">
    <property type="entry name" value="DNA2/NAM7 HELICASE FAMILY"/>
    <property type="match status" value="1"/>
</dbReference>
<sequence>MVNKDTAIDALVKSSSVKNGEIKINQKVLDAALKTIIEDLKRQSSLNIPKSFFEDILWPSCSEKTDSHILLVAAGIVSKLEHNDDFKCLESDRLPDFILRLLQIFHKDNGSLIIKTLIVKSFNALFLNLHISGIRKQLAPFVSILIWGNIDDYEDLLVKHGLNAQYSKQKASLDKLSKIEKVGNSLKTNWISNSIDVAVKNYDVKNNDSIIYTKSVLVLLRDLLAQIPTRKFLKSLLAHKNMLFTLTSSQINDDELLSILDSYTFYFKFPVDELTGELISSDTIEKIISDNYLKLQVLSNSLFAEKLQDLAFATYEHLEDRSKLKNSLSILDSQELAELFKGFGFTLPKVNSQDQIIDSFIFQLTPFINPQTYLENLGSFINEKTILNKTRQSGLKLTGQFISEGDYLLRNYIIYRDEVFKEIKSHLERTISRLTLKNDKGKEKVTGKSNYVSKLSPDDIKFSSNTSIDSAKIKISLNEFSNEVTKNWTSLKQEDVILLVKLGVKFPKGNDLEKLGVTKIVTAVIKDVINNKSTSDLKVDIKGSINKEENQSNEDDQPFSIALRLPKELTKYNQKLNKAWENINRVEDQLPEWLYDHVLGLGGEIDDSLELRKSVRLLHNGITKESIEKSFPSYKVTIDGQDTKRRKVDPENSESLTSPFIICTTDNEIVLKPLEAESKYRDLQFNEQQTKALISSLSNGLTLIEGPSGSGKKQVINTSINTLVENYPNEKILIISKNGGTLNQLFQALDKPNEGVDTHFNLTDSEAKQNSIQKANTTLGVLLQEVDQLAVSLGLDPLYGDSGISALQFFTHQVKPLFEKFLNEIKSNKTVKTLKESYPFAKFGDSIIVDDTSFVEGLKSVVKHYTSISSIFHKIEELSPLSLSKNQDEIFDHLLITYGKVVGVSADSYPGYLKKFTKLNIKFDSIIISDASQLDEFETLFPLVLSNNSLKRALLVGDTIPLSEEKQSFFDRVKNQGSNLIKFNQVYDKRLEIVELLEEFYSGKITTTAHPETPNAGVLETVKLIELSSKESEGKRPIVASALYALKFSRYLISKDYSPEIITILALDPLHEALLKEIFSDLATNISTIAKYRGQSNDIVILPLNDTSDNLDENLLSLALSASKKGFYIFGTEDVVKSDELKSNTIFQNIYKLTKDHKLKLVQDESFNTVTRKVKDKTSSKVVDFDSIEELIEGNDN</sequence>
<keyword evidence="3" id="KW-1185">Reference proteome</keyword>
<dbReference type="GO" id="GO:0003729">
    <property type="term" value="F:mRNA binding"/>
    <property type="evidence" value="ECO:0007669"/>
    <property type="project" value="TreeGrafter"/>
</dbReference>
<proteinExistence type="predicted"/>
<dbReference type="PANTHER" id="PTHR10887:SF5">
    <property type="entry name" value="RNA HELICASE AQUARIUS"/>
    <property type="match status" value="1"/>
</dbReference>
<protein>
    <submittedName>
        <fullName evidence="2">Intron-binding protein aquarius</fullName>
    </submittedName>
</protein>
<dbReference type="eggNOG" id="KOG1806">
    <property type="taxonomic scope" value="Eukaryota"/>
</dbReference>
<evidence type="ECO:0000313" key="3">
    <source>
        <dbReference type="Proteomes" id="UP000009328"/>
    </source>
</evidence>
<dbReference type="STRING" id="1206466.K0KI98"/>
<dbReference type="Proteomes" id="UP000009328">
    <property type="component" value="Unassembled WGS sequence"/>
</dbReference>
<reference evidence="2 3" key="1">
    <citation type="journal article" date="2012" name="Eukaryot. Cell">
        <title>Draft genome sequence of Wickerhamomyces ciferrii NRRL Y-1031 F-60-10.</title>
        <authorList>
            <person name="Schneider J."/>
            <person name="Andrea H."/>
            <person name="Blom J."/>
            <person name="Jaenicke S."/>
            <person name="Ruckert C."/>
            <person name="Schorsch C."/>
            <person name="Szczepanowski R."/>
            <person name="Farwick M."/>
            <person name="Goesmann A."/>
            <person name="Puhler A."/>
            <person name="Schaffer S."/>
            <person name="Tauch A."/>
            <person name="Kohler T."/>
            <person name="Brinkrolf K."/>
        </authorList>
    </citation>
    <scope>NUCLEOTIDE SEQUENCE [LARGE SCALE GENOMIC DNA]</scope>
    <source>
        <strain evidence="3">ATCC 14091 / BCRC 22168 / CBS 111 / JCM 3599 / NBRC 0793 / NRRL Y-1031 F-60-10</strain>
    </source>
</reference>
<accession>K0KI98</accession>
<dbReference type="Gene3D" id="3.40.50.300">
    <property type="entry name" value="P-loop containing nucleotide triphosphate hydrolases"/>
    <property type="match status" value="2"/>
</dbReference>
<dbReference type="GO" id="GO:0071013">
    <property type="term" value="C:catalytic step 2 spliceosome"/>
    <property type="evidence" value="ECO:0007669"/>
    <property type="project" value="TreeGrafter"/>
</dbReference>
<dbReference type="InterPro" id="IPR027417">
    <property type="entry name" value="P-loop_NTPase"/>
</dbReference>
<name>K0KI98_WICCF</name>
<dbReference type="AlphaFoldDB" id="K0KI98"/>
<organism evidence="2 3">
    <name type="scientific">Wickerhamomyces ciferrii (strain ATCC 14091 / BCRC 22168 / CBS 111 / JCM 3599 / NBRC 0793 / NRRL Y-1031 F-60-10)</name>
    <name type="common">Yeast</name>
    <name type="synonym">Pichia ciferrii</name>
    <dbReference type="NCBI Taxonomy" id="1206466"/>
    <lineage>
        <taxon>Eukaryota</taxon>
        <taxon>Fungi</taxon>
        <taxon>Dikarya</taxon>
        <taxon>Ascomycota</taxon>
        <taxon>Saccharomycotina</taxon>
        <taxon>Saccharomycetes</taxon>
        <taxon>Phaffomycetales</taxon>
        <taxon>Wickerhamomycetaceae</taxon>
        <taxon>Wickerhamomyces</taxon>
    </lineage>
</organism>
<dbReference type="InParanoid" id="K0KI98"/>